<dbReference type="CDD" id="cd00086">
    <property type="entry name" value="homeodomain"/>
    <property type="match status" value="1"/>
</dbReference>
<feature type="region of interest" description="Disordered" evidence="11">
    <location>
        <begin position="137"/>
        <end position="166"/>
    </location>
</feature>
<comment type="caution">
    <text evidence="13">The sequence shown here is derived from an EMBL/GenBank/DDBJ whole genome shotgun (WGS) entry which is preliminary data.</text>
</comment>
<dbReference type="PANTHER" id="PTHR10390:SF44">
    <property type="entry name" value="SIX HOMEOBOX 4"/>
    <property type="match status" value="1"/>
</dbReference>
<dbReference type="FunFam" id="1.10.10.60:FF:000085">
    <property type="entry name" value="SIX homeobox 5"/>
    <property type="match status" value="1"/>
</dbReference>
<evidence type="ECO:0000259" key="12">
    <source>
        <dbReference type="PROSITE" id="PS50071"/>
    </source>
</evidence>
<dbReference type="SMART" id="SM00389">
    <property type="entry name" value="HOX"/>
    <property type="match status" value="1"/>
</dbReference>
<reference evidence="13 14" key="1">
    <citation type="journal article" date="2017" name="Gigascience">
        <title>Draft genome of the honey bee ectoparasitic mite, Tropilaelaps mercedesae, is shaped by the parasitic life history.</title>
        <authorList>
            <person name="Dong X."/>
            <person name="Armstrong S.D."/>
            <person name="Xia D."/>
            <person name="Makepeace B.L."/>
            <person name="Darby A.C."/>
            <person name="Kadowaki T."/>
        </authorList>
    </citation>
    <scope>NUCLEOTIDE SEQUENCE [LARGE SCALE GENOMIC DNA]</scope>
    <source>
        <strain evidence="13">Wuxi-XJTLU</strain>
    </source>
</reference>
<dbReference type="Pfam" id="PF16878">
    <property type="entry name" value="SIX1_SD"/>
    <property type="match status" value="1"/>
</dbReference>
<comment type="subcellular location">
    <subcellularLocation>
        <location evidence="2">Cytoplasm</location>
    </subcellularLocation>
    <subcellularLocation>
        <location evidence="1 9 10">Nucleus</location>
    </subcellularLocation>
</comment>
<evidence type="ECO:0000313" key="13">
    <source>
        <dbReference type="EMBL" id="OQR80381.1"/>
    </source>
</evidence>
<dbReference type="GO" id="GO:0005667">
    <property type="term" value="C:transcription regulator complex"/>
    <property type="evidence" value="ECO:0007669"/>
    <property type="project" value="TreeGrafter"/>
</dbReference>
<keyword evidence="6 9" id="KW-0371">Homeobox</keyword>
<evidence type="ECO:0000256" key="10">
    <source>
        <dbReference type="RuleBase" id="RU000682"/>
    </source>
</evidence>
<dbReference type="PROSITE" id="PS00027">
    <property type="entry name" value="HOMEOBOX_1"/>
    <property type="match status" value="1"/>
</dbReference>
<proteinExistence type="predicted"/>
<dbReference type="InterPro" id="IPR017970">
    <property type="entry name" value="Homeobox_CS"/>
</dbReference>
<dbReference type="SUPFAM" id="SSF46689">
    <property type="entry name" value="Homeodomain-like"/>
    <property type="match status" value="1"/>
</dbReference>
<keyword evidence="7" id="KW-0804">Transcription</keyword>
<keyword evidence="5 9" id="KW-0238">DNA-binding</keyword>
<keyword evidence="14" id="KW-1185">Reference proteome</keyword>
<dbReference type="InParanoid" id="A0A1V9Y3V7"/>
<gene>
    <name evidence="13" type="ORF">BIW11_05093</name>
</gene>
<dbReference type="PROSITE" id="PS50071">
    <property type="entry name" value="HOMEOBOX_2"/>
    <property type="match status" value="1"/>
</dbReference>
<evidence type="ECO:0000256" key="11">
    <source>
        <dbReference type="SAM" id="MobiDB-lite"/>
    </source>
</evidence>
<dbReference type="EMBL" id="MNPL01000057">
    <property type="protein sequence ID" value="OQR80381.1"/>
    <property type="molecule type" value="Genomic_DNA"/>
</dbReference>
<dbReference type="Proteomes" id="UP000192247">
    <property type="component" value="Unassembled WGS sequence"/>
</dbReference>
<feature type="domain" description="Homeobox" evidence="12">
    <location>
        <begin position="331"/>
        <end position="382"/>
    </location>
</feature>
<evidence type="ECO:0000256" key="7">
    <source>
        <dbReference type="ARBA" id="ARBA00023163"/>
    </source>
</evidence>
<evidence type="ECO:0000256" key="2">
    <source>
        <dbReference type="ARBA" id="ARBA00004496"/>
    </source>
</evidence>
<sequence length="386" mass="42373">MMLGLSGFSPAGGCVKTSGPGHVVGSSSLYCGGTELSARDPRSLREDIPIAPLTLPLGGHTTPLGLNGSSSLSAAHIATSASVVSMASGGGGHNSQLSHVDSSDDNSSSHGPSDYFELEPNTQFSVPISSGPLSLAGPLSTHSSTILPDSTLENHNGNASTGDPHDEIAEIKHSHTFGQNGSPLTHHGGHQRDFNHSISVCGGRKRLIFSLEQVACLCEVLQQAGDVDRLSAFIWSLPPTDEFQNSEAVLRAKAIVAFRKEHYKEMYSILEGQNFDPEHHDELQTMWFTAHYKEAEKVRGRKLGAVDKYRIRRKFPLPKTIWDGEDTVYCFKERSRHALKECYKLNRYPSPDEKRTLAEETGLSLTQISNWFKNRRQRDRTPHHRP</sequence>
<evidence type="ECO:0000256" key="4">
    <source>
        <dbReference type="ARBA" id="ARBA00023015"/>
    </source>
</evidence>
<organism evidence="13 14">
    <name type="scientific">Tropilaelaps mercedesae</name>
    <dbReference type="NCBI Taxonomy" id="418985"/>
    <lineage>
        <taxon>Eukaryota</taxon>
        <taxon>Metazoa</taxon>
        <taxon>Ecdysozoa</taxon>
        <taxon>Arthropoda</taxon>
        <taxon>Chelicerata</taxon>
        <taxon>Arachnida</taxon>
        <taxon>Acari</taxon>
        <taxon>Parasitiformes</taxon>
        <taxon>Mesostigmata</taxon>
        <taxon>Gamasina</taxon>
        <taxon>Dermanyssoidea</taxon>
        <taxon>Laelapidae</taxon>
        <taxon>Tropilaelaps</taxon>
    </lineage>
</organism>
<feature type="compositionally biased region" description="Low complexity" evidence="11">
    <location>
        <begin position="105"/>
        <end position="114"/>
    </location>
</feature>
<dbReference type="Gene3D" id="1.10.10.60">
    <property type="entry name" value="Homeodomain-like"/>
    <property type="match status" value="1"/>
</dbReference>
<dbReference type="GO" id="GO:0000978">
    <property type="term" value="F:RNA polymerase II cis-regulatory region sequence-specific DNA binding"/>
    <property type="evidence" value="ECO:0007669"/>
    <property type="project" value="TreeGrafter"/>
</dbReference>
<dbReference type="GO" id="GO:0005737">
    <property type="term" value="C:cytoplasm"/>
    <property type="evidence" value="ECO:0007669"/>
    <property type="project" value="UniProtKB-SubCell"/>
</dbReference>
<dbReference type="GO" id="GO:0005634">
    <property type="term" value="C:nucleus"/>
    <property type="evidence" value="ECO:0007669"/>
    <property type="project" value="UniProtKB-SubCell"/>
</dbReference>
<dbReference type="InterPro" id="IPR031701">
    <property type="entry name" value="SIX1_SD"/>
</dbReference>
<dbReference type="AlphaFoldDB" id="A0A1V9Y3V7"/>
<name>A0A1V9Y3V7_9ACAR</name>
<dbReference type="InterPro" id="IPR001356">
    <property type="entry name" value="HD"/>
</dbReference>
<dbReference type="PANTHER" id="PTHR10390">
    <property type="entry name" value="HOMEOBOX PROTEIN SIX"/>
    <property type="match status" value="1"/>
</dbReference>
<feature type="region of interest" description="Disordered" evidence="11">
    <location>
        <begin position="85"/>
        <end position="119"/>
    </location>
</feature>
<evidence type="ECO:0000256" key="9">
    <source>
        <dbReference type="PROSITE-ProRule" id="PRU00108"/>
    </source>
</evidence>
<protein>
    <recommendedName>
        <fullName evidence="12">Homeobox domain-containing protein</fullName>
    </recommendedName>
</protein>
<keyword evidence="8 9" id="KW-0539">Nucleus</keyword>
<evidence type="ECO:0000256" key="6">
    <source>
        <dbReference type="ARBA" id="ARBA00023155"/>
    </source>
</evidence>
<feature type="DNA-binding region" description="Homeobox" evidence="9">
    <location>
        <begin position="333"/>
        <end position="383"/>
    </location>
</feature>
<evidence type="ECO:0000256" key="8">
    <source>
        <dbReference type="ARBA" id="ARBA00023242"/>
    </source>
</evidence>
<evidence type="ECO:0000256" key="1">
    <source>
        <dbReference type="ARBA" id="ARBA00004123"/>
    </source>
</evidence>
<dbReference type="OrthoDB" id="3501850at2759"/>
<keyword evidence="3" id="KW-0217">Developmental protein</keyword>
<evidence type="ECO:0000256" key="3">
    <source>
        <dbReference type="ARBA" id="ARBA00022473"/>
    </source>
</evidence>
<dbReference type="Pfam" id="PF00046">
    <property type="entry name" value="Homeodomain"/>
    <property type="match status" value="1"/>
</dbReference>
<evidence type="ECO:0000256" key="5">
    <source>
        <dbReference type="ARBA" id="ARBA00023125"/>
    </source>
</evidence>
<dbReference type="STRING" id="418985.A0A1V9Y3V7"/>
<evidence type="ECO:0000313" key="14">
    <source>
        <dbReference type="Proteomes" id="UP000192247"/>
    </source>
</evidence>
<accession>A0A1V9Y3V7</accession>
<dbReference type="GO" id="GO:0000981">
    <property type="term" value="F:DNA-binding transcription factor activity, RNA polymerase II-specific"/>
    <property type="evidence" value="ECO:0007669"/>
    <property type="project" value="InterPro"/>
</dbReference>
<feature type="compositionally biased region" description="Polar residues" evidence="11">
    <location>
        <begin position="141"/>
        <end position="161"/>
    </location>
</feature>
<keyword evidence="4" id="KW-0805">Transcription regulation</keyword>
<dbReference type="InterPro" id="IPR009057">
    <property type="entry name" value="Homeodomain-like_sf"/>
</dbReference>